<evidence type="ECO:0000259" key="2">
    <source>
        <dbReference type="PROSITE" id="PS51278"/>
    </source>
</evidence>
<feature type="domain" description="Glutamine amidotransferase type-2" evidence="2">
    <location>
        <begin position="59"/>
        <end position="326"/>
    </location>
</feature>
<comment type="caution">
    <text evidence="3">The sequence shown here is derived from an EMBL/GenBank/DDBJ whole genome shotgun (WGS) entry which is preliminary data.</text>
</comment>
<gene>
    <name evidence="3" type="ORF">EFL26_04950</name>
</gene>
<dbReference type="CDD" id="cd01908">
    <property type="entry name" value="YafJ"/>
    <property type="match status" value="1"/>
</dbReference>
<dbReference type="EMBL" id="RJSF01000009">
    <property type="protein sequence ID" value="RNM16298.1"/>
    <property type="molecule type" value="Genomic_DNA"/>
</dbReference>
<dbReference type="PANTHER" id="PTHR42824">
    <property type="entry name" value="GLUTAMINE AMIDOTRANSFERASE"/>
    <property type="match status" value="1"/>
</dbReference>
<dbReference type="OrthoDB" id="9804310at2"/>
<keyword evidence="1 3" id="KW-0315">Glutamine amidotransferase</keyword>
<name>A0A3N0GVY0_9ACTN</name>
<evidence type="ECO:0000313" key="3">
    <source>
        <dbReference type="EMBL" id="RNM16298.1"/>
    </source>
</evidence>
<dbReference type="Pfam" id="PF13230">
    <property type="entry name" value="GATase_4"/>
    <property type="match status" value="1"/>
</dbReference>
<dbReference type="AlphaFoldDB" id="A0A3N0GVY0"/>
<dbReference type="SUPFAM" id="SSF56235">
    <property type="entry name" value="N-terminal nucleophile aminohydrolases (Ntn hydrolases)"/>
    <property type="match status" value="1"/>
</dbReference>
<dbReference type="GO" id="GO:0016740">
    <property type="term" value="F:transferase activity"/>
    <property type="evidence" value="ECO:0007669"/>
    <property type="project" value="UniProtKB-KW"/>
</dbReference>
<accession>A0A3N0GVY0</accession>
<evidence type="ECO:0000313" key="4">
    <source>
        <dbReference type="Proteomes" id="UP000279994"/>
    </source>
</evidence>
<dbReference type="InterPro" id="IPR026869">
    <property type="entry name" value="EgtC-like"/>
</dbReference>
<proteinExistence type="predicted"/>
<evidence type="ECO:0000256" key="1">
    <source>
        <dbReference type="ARBA" id="ARBA00022962"/>
    </source>
</evidence>
<dbReference type="Gene3D" id="3.60.20.10">
    <property type="entry name" value="Glutamine Phosphoribosylpyrophosphate, subunit 1, domain 1"/>
    <property type="match status" value="1"/>
</dbReference>
<dbReference type="PROSITE" id="PS51278">
    <property type="entry name" value="GATASE_TYPE_2"/>
    <property type="match status" value="1"/>
</dbReference>
<protein>
    <submittedName>
        <fullName evidence="3">Class II glutamine amidotransferase</fullName>
    </submittedName>
</protein>
<keyword evidence="3" id="KW-0808">Transferase</keyword>
<keyword evidence="4" id="KW-1185">Reference proteome</keyword>
<dbReference type="Proteomes" id="UP000279994">
    <property type="component" value="Unassembled WGS sequence"/>
</dbReference>
<organism evidence="3 4">
    <name type="scientific">Nocardioides pocheonensis</name>
    <dbReference type="NCBI Taxonomy" id="661485"/>
    <lineage>
        <taxon>Bacteria</taxon>
        <taxon>Bacillati</taxon>
        <taxon>Actinomycetota</taxon>
        <taxon>Actinomycetes</taxon>
        <taxon>Propionibacteriales</taxon>
        <taxon>Nocardioidaceae</taxon>
        <taxon>Nocardioides</taxon>
    </lineage>
</organism>
<dbReference type="InterPro" id="IPR017932">
    <property type="entry name" value="GATase_2_dom"/>
</dbReference>
<dbReference type="PANTHER" id="PTHR42824:SF1">
    <property type="entry name" value="GLUTAMINE AMIDOTRANSFERASE YAFJ-RELATED"/>
    <property type="match status" value="1"/>
</dbReference>
<reference evidence="3 4" key="1">
    <citation type="submission" date="2018-11" db="EMBL/GenBank/DDBJ databases">
        <authorList>
            <person name="Li F."/>
        </authorList>
    </citation>
    <scope>NUCLEOTIDE SEQUENCE [LARGE SCALE GENOMIC DNA]</scope>
    <source>
        <strain evidence="3 4">Gsoil 818</strain>
    </source>
</reference>
<dbReference type="InterPro" id="IPR029055">
    <property type="entry name" value="Ntn_hydrolases_N"/>
</dbReference>
<sequence>MHDHLGSTAGPSQHVAAAGRSVCPLRFPRRFPGERGCGSRAGCAIVEASPPHPRRAPVCRLLGYVADQPVSVVDVLGEDGFARFTALTAVHGDGWGMAWQAEDRSVRSVTVPGSASADPAYEGLARKRLGRAGLVHLRWASSGLEIATTNTHPFTDDGPAGGVAFAHNGHIAPIPRLEGLLTAASRERLEGDTDSERYFRFVLQCAEEEGDLDAGLVRALDVLVREFPTASLNALMLTPDQMFAVHINSSAAAPQRALLELFDRPEEIPSGHSAEAYFAMDFRTLPDAVHVISSGLDEEGWTPVPADTAAVVDLATRRVTALRRPA</sequence>